<dbReference type="SUPFAM" id="SSF54427">
    <property type="entry name" value="NTF2-like"/>
    <property type="match status" value="1"/>
</dbReference>
<comment type="caution">
    <text evidence="2">The sequence shown here is derived from an EMBL/GenBank/DDBJ whole genome shotgun (WGS) entry which is preliminary data.</text>
</comment>
<evidence type="ECO:0000313" key="2">
    <source>
        <dbReference type="EMBL" id="MFD1785852.1"/>
    </source>
</evidence>
<accession>A0ABW4N6T8</accession>
<dbReference type="Gene3D" id="3.10.450.50">
    <property type="match status" value="1"/>
</dbReference>
<proteinExistence type="predicted"/>
<organism evidence="2 3">
    <name type="scientific">Phenylobacterium terrae</name>
    <dbReference type="NCBI Taxonomy" id="2665495"/>
    <lineage>
        <taxon>Bacteria</taxon>
        <taxon>Pseudomonadati</taxon>
        <taxon>Pseudomonadota</taxon>
        <taxon>Alphaproteobacteria</taxon>
        <taxon>Caulobacterales</taxon>
        <taxon>Caulobacteraceae</taxon>
        <taxon>Phenylobacterium</taxon>
    </lineage>
</organism>
<dbReference type="InterPro" id="IPR032710">
    <property type="entry name" value="NTF2-like_dom_sf"/>
</dbReference>
<dbReference type="RefSeq" id="WP_377283429.1">
    <property type="nucleotide sequence ID" value="NZ_JBHRSI010000009.1"/>
</dbReference>
<protein>
    <submittedName>
        <fullName evidence="2">SnoaL-like domain-containing protein</fullName>
    </submittedName>
</protein>
<reference evidence="3" key="1">
    <citation type="journal article" date="2019" name="Int. J. Syst. Evol. Microbiol.">
        <title>The Global Catalogue of Microorganisms (GCM) 10K type strain sequencing project: providing services to taxonomists for standard genome sequencing and annotation.</title>
        <authorList>
            <consortium name="The Broad Institute Genomics Platform"/>
            <consortium name="The Broad Institute Genome Sequencing Center for Infectious Disease"/>
            <person name="Wu L."/>
            <person name="Ma J."/>
        </authorList>
    </citation>
    <scope>NUCLEOTIDE SEQUENCE [LARGE SCALE GENOMIC DNA]</scope>
    <source>
        <strain evidence="3">DFY28</strain>
    </source>
</reference>
<dbReference type="Pfam" id="PF20409">
    <property type="entry name" value="SnoaL_5"/>
    <property type="match status" value="1"/>
</dbReference>
<name>A0ABW4N6T8_9CAUL</name>
<feature type="domain" description="SnoaL-like" evidence="1">
    <location>
        <begin position="9"/>
        <end position="123"/>
    </location>
</feature>
<evidence type="ECO:0000313" key="3">
    <source>
        <dbReference type="Proteomes" id="UP001597237"/>
    </source>
</evidence>
<gene>
    <name evidence="2" type="ORF">ACFSC0_20840</name>
</gene>
<sequence length="125" mass="13751">MTIEAIAQTTQDIANDFTALLKAGQFDEAGETYWADTVVSLEPMGEGAVTRGIAAVRSKGEQWAHAHEINSVEVGGPYVHSDQFAVRFTMDITQKASGQRMQMDEIGVYTVKNGKIVEERFFYGS</sequence>
<dbReference type="Proteomes" id="UP001597237">
    <property type="component" value="Unassembled WGS sequence"/>
</dbReference>
<dbReference type="EMBL" id="JBHUEY010000012">
    <property type="protein sequence ID" value="MFD1785852.1"/>
    <property type="molecule type" value="Genomic_DNA"/>
</dbReference>
<keyword evidence="3" id="KW-1185">Reference proteome</keyword>
<dbReference type="InterPro" id="IPR046860">
    <property type="entry name" value="SnoaL_5"/>
</dbReference>
<evidence type="ECO:0000259" key="1">
    <source>
        <dbReference type="Pfam" id="PF20409"/>
    </source>
</evidence>